<accession>A0A1I7TZB8</accession>
<feature type="domain" description="Interferon-related developmental regulator N-terminal" evidence="2">
    <location>
        <begin position="37"/>
        <end position="181"/>
    </location>
</feature>
<evidence type="ECO:0000259" key="2">
    <source>
        <dbReference type="Pfam" id="PF05004"/>
    </source>
</evidence>
<dbReference type="eggNOG" id="KOG2842">
    <property type="taxonomic scope" value="Eukaryota"/>
</dbReference>
<feature type="region of interest" description="Disordered" evidence="1">
    <location>
        <begin position="1"/>
        <end position="34"/>
    </location>
</feature>
<reference evidence="4" key="1">
    <citation type="submission" date="2016-11" db="UniProtKB">
        <authorList>
            <consortium name="WormBaseParasite"/>
        </authorList>
    </citation>
    <scope>IDENTIFICATION</scope>
</reference>
<dbReference type="InterPro" id="IPR007701">
    <property type="entry name" value="Interferon-rel_develop_reg_N"/>
</dbReference>
<evidence type="ECO:0000313" key="4">
    <source>
        <dbReference type="WBParaSite" id="Csp11.Scaffold629.g13303.t1"/>
    </source>
</evidence>
<proteinExistence type="predicted"/>
<dbReference type="PANTHER" id="PTHR12354:SF1">
    <property type="entry name" value="INTERFERON-RELATED DEVELOPMENTAL REGULATOR 1"/>
    <property type="match status" value="1"/>
</dbReference>
<protein>
    <submittedName>
        <fullName evidence="4">IFRD domain-containing protein</fullName>
    </submittedName>
</protein>
<dbReference type="InterPro" id="IPR039777">
    <property type="entry name" value="IFRD"/>
</dbReference>
<dbReference type="Pfam" id="PF05004">
    <property type="entry name" value="IFRD"/>
    <property type="match status" value="1"/>
</dbReference>
<evidence type="ECO:0000256" key="1">
    <source>
        <dbReference type="SAM" id="MobiDB-lite"/>
    </source>
</evidence>
<name>A0A1I7TZB8_9PELO</name>
<evidence type="ECO:0000313" key="3">
    <source>
        <dbReference type="Proteomes" id="UP000095282"/>
    </source>
</evidence>
<sequence length="195" mass="21670">MGKNNRNKNKDKDPYTGPVKSGREDSDSDESEASAFTYNEDMSSVMGDVENMDDVYDQLVDNLDRAQEKNTTTRIGGLNRIILALRAKYVPEFVNRNKETLMSVCTRMANKTETEANLLATLVGLIAVQAGEDISDHISEPMSQMRTILMDESRCVSLRTTCANSLAIVTRIACNEDEEVSANAKACRFGWANKK</sequence>
<dbReference type="Proteomes" id="UP000095282">
    <property type="component" value="Unplaced"/>
</dbReference>
<dbReference type="WBParaSite" id="Csp11.Scaffold629.g13303.t1">
    <property type="protein sequence ID" value="Csp11.Scaffold629.g13303.t1"/>
    <property type="gene ID" value="Csp11.Scaffold629.g13303"/>
</dbReference>
<dbReference type="PANTHER" id="PTHR12354">
    <property type="entry name" value="INTERFERON-RELATED DEVELOPMENTAL REGULATOR"/>
    <property type="match status" value="1"/>
</dbReference>
<dbReference type="AlphaFoldDB" id="A0A1I7TZB8"/>
<keyword evidence="3" id="KW-1185">Reference proteome</keyword>
<dbReference type="STRING" id="1561998.A0A1I7TZB8"/>
<organism evidence="3 4">
    <name type="scientific">Caenorhabditis tropicalis</name>
    <dbReference type="NCBI Taxonomy" id="1561998"/>
    <lineage>
        <taxon>Eukaryota</taxon>
        <taxon>Metazoa</taxon>
        <taxon>Ecdysozoa</taxon>
        <taxon>Nematoda</taxon>
        <taxon>Chromadorea</taxon>
        <taxon>Rhabditida</taxon>
        <taxon>Rhabditina</taxon>
        <taxon>Rhabditomorpha</taxon>
        <taxon>Rhabditoidea</taxon>
        <taxon>Rhabditidae</taxon>
        <taxon>Peloderinae</taxon>
        <taxon>Caenorhabditis</taxon>
    </lineage>
</organism>